<dbReference type="AlphaFoldDB" id="A0A5K8ACL6"/>
<name>A0A5K8ACL6_9BACT</name>
<protein>
    <submittedName>
        <fullName evidence="1">Uncharacterized protein</fullName>
    </submittedName>
</protein>
<dbReference type="EMBL" id="AP021879">
    <property type="protein sequence ID" value="BBO90402.1"/>
    <property type="molecule type" value="Genomic_DNA"/>
</dbReference>
<proteinExistence type="predicted"/>
<accession>A0A5K8ACL6</accession>
<keyword evidence="2" id="KW-1185">Reference proteome</keyword>
<evidence type="ECO:0000313" key="2">
    <source>
        <dbReference type="Proteomes" id="UP000422108"/>
    </source>
</evidence>
<gene>
    <name evidence="1" type="ORF">DSCOOX_35820</name>
</gene>
<organism evidence="1 2">
    <name type="scientific">Desulfosarcina ovata subsp. ovata</name>
    <dbReference type="NCBI Taxonomy" id="2752305"/>
    <lineage>
        <taxon>Bacteria</taxon>
        <taxon>Pseudomonadati</taxon>
        <taxon>Thermodesulfobacteriota</taxon>
        <taxon>Desulfobacteria</taxon>
        <taxon>Desulfobacterales</taxon>
        <taxon>Desulfosarcinaceae</taxon>
        <taxon>Desulfosarcina</taxon>
    </lineage>
</organism>
<evidence type="ECO:0000313" key="1">
    <source>
        <dbReference type="EMBL" id="BBO90402.1"/>
    </source>
</evidence>
<dbReference type="Proteomes" id="UP000422108">
    <property type="component" value="Chromosome"/>
</dbReference>
<sequence length="77" mass="8643">MGSFAWGWDPSSTWLIMERLYVWGKRFVTDDGDVGRFIDHPDGLGRTHTGNAIADNRVFHNTTPAVALPGRARTLEK</sequence>
<reference evidence="1 2" key="1">
    <citation type="submission" date="2019-11" db="EMBL/GenBank/DDBJ databases">
        <title>Comparative genomics of hydrocarbon-degrading Desulfosarcina strains.</title>
        <authorList>
            <person name="Watanabe M."/>
            <person name="Kojima H."/>
            <person name="Fukui M."/>
        </authorList>
    </citation>
    <scope>NUCLEOTIDE SEQUENCE [LARGE SCALE GENOMIC DNA]</scope>
    <source>
        <strain evidence="2">oXyS1</strain>
    </source>
</reference>